<keyword evidence="2" id="KW-1185">Reference proteome</keyword>
<name>A0ACC3NBN5_9PEZI</name>
<dbReference type="EMBL" id="JAUTXU010000058">
    <property type="protein sequence ID" value="KAK3714029.1"/>
    <property type="molecule type" value="Genomic_DNA"/>
</dbReference>
<accession>A0ACC3NBN5</accession>
<proteinExistence type="predicted"/>
<comment type="caution">
    <text evidence="1">The sequence shown here is derived from an EMBL/GenBank/DDBJ whole genome shotgun (WGS) entry which is preliminary data.</text>
</comment>
<gene>
    <name evidence="1" type="ORF">LTR37_008058</name>
</gene>
<sequence>MSPCNQDDSIIGQTDCRFYFSFFVVHTANIMRSEKSSSVRPRIVIHGGAGNITRQNLPPTAYKSYRSALLEVLQEAYARLRLPGATALDVATHAVILLENNALFNAGHGAVFTTAGTHELEASVMVSRGYRKRGVGVMNVTKAKNPIKLAREMLIRGDEEDGGGAQGHCQLEGETCDRLTEEWGLEAVTPSYFWTRKRWDEHRRGIGKKHDGGTYAKHKRRADKQTASTSSDETDAAAKHDVNESAVTIDERGWDGKEYLPQGTVGAVVLDSTGAVCCATSTGGLTNKLPGRIGDTPTLGAGFWAEEWTSTLLTIANDTKSISPSLPQSLSRLFSDCFPGLSGYIALDPSGTARTPDHVQRTRAVAMSGTGNGDSFLRLSAVRTAAAMTRFQGSSSGDSRYTALQNAVTAVAGPGGMLQQSAEDRWHKTGEGEGGIIGIECNNGQGQIVFDYNCGGMFHAWIDAGGKARFRVFRDDVD</sequence>
<dbReference type="Proteomes" id="UP001281147">
    <property type="component" value="Unassembled WGS sequence"/>
</dbReference>
<organism evidence="1 2">
    <name type="scientific">Vermiconidia calcicola</name>
    <dbReference type="NCBI Taxonomy" id="1690605"/>
    <lineage>
        <taxon>Eukaryota</taxon>
        <taxon>Fungi</taxon>
        <taxon>Dikarya</taxon>
        <taxon>Ascomycota</taxon>
        <taxon>Pezizomycotina</taxon>
        <taxon>Dothideomycetes</taxon>
        <taxon>Dothideomycetidae</taxon>
        <taxon>Mycosphaerellales</taxon>
        <taxon>Extremaceae</taxon>
        <taxon>Vermiconidia</taxon>
    </lineage>
</organism>
<evidence type="ECO:0000313" key="1">
    <source>
        <dbReference type="EMBL" id="KAK3714029.1"/>
    </source>
</evidence>
<evidence type="ECO:0000313" key="2">
    <source>
        <dbReference type="Proteomes" id="UP001281147"/>
    </source>
</evidence>
<reference evidence="1" key="1">
    <citation type="submission" date="2023-07" db="EMBL/GenBank/DDBJ databases">
        <title>Black Yeasts Isolated from many extreme environments.</title>
        <authorList>
            <person name="Coleine C."/>
            <person name="Stajich J.E."/>
            <person name="Selbmann L."/>
        </authorList>
    </citation>
    <scope>NUCLEOTIDE SEQUENCE</scope>
    <source>
        <strain evidence="1">CCFEE 5714</strain>
    </source>
</reference>
<protein>
    <submittedName>
        <fullName evidence="1">Uncharacterized protein</fullName>
    </submittedName>
</protein>